<reference evidence="2" key="1">
    <citation type="submission" date="2016-12" db="EMBL/GenBank/DDBJ databases">
        <authorList>
            <person name="Varghese N."/>
            <person name="Submissions S."/>
        </authorList>
    </citation>
    <scope>NUCLEOTIDE SEQUENCE [LARGE SCALE GENOMIC DNA]</scope>
    <source>
        <strain evidence="2">DSM 45599</strain>
    </source>
</reference>
<evidence type="ECO:0000313" key="1">
    <source>
        <dbReference type="EMBL" id="SIN32161.1"/>
    </source>
</evidence>
<dbReference type="OrthoDB" id="5184890at2"/>
<dbReference type="Proteomes" id="UP000185124">
    <property type="component" value="Unassembled WGS sequence"/>
</dbReference>
<accession>A0A1N6ADS2</accession>
<dbReference type="RefSeq" id="WP_074316438.1">
    <property type="nucleotide sequence ID" value="NZ_FSQT01000002.1"/>
</dbReference>
<gene>
    <name evidence="1" type="ORF">SAMN04489832_5350</name>
</gene>
<dbReference type="EMBL" id="FSQT01000002">
    <property type="protein sequence ID" value="SIN32161.1"/>
    <property type="molecule type" value="Genomic_DNA"/>
</dbReference>
<name>A0A1N6ADS2_9ACTN</name>
<organism evidence="1 2">
    <name type="scientific">Micromonospora cremea</name>
    <dbReference type="NCBI Taxonomy" id="709881"/>
    <lineage>
        <taxon>Bacteria</taxon>
        <taxon>Bacillati</taxon>
        <taxon>Actinomycetota</taxon>
        <taxon>Actinomycetes</taxon>
        <taxon>Micromonosporales</taxon>
        <taxon>Micromonosporaceae</taxon>
        <taxon>Micromonospora</taxon>
    </lineage>
</organism>
<proteinExistence type="predicted"/>
<protein>
    <submittedName>
        <fullName evidence="1">Barstar (Barnase inhibitor)</fullName>
    </submittedName>
</protein>
<dbReference type="AlphaFoldDB" id="A0A1N6ADS2"/>
<sequence length="165" mass="18970">MVAFTEAETERQWDYELLQDGAVSGFRDEKQLDHVVRELQRLGYRVAQAHGGTGPTMLTHLLSQVAMRYCGWSVQNLDAFCDTLRYIDFTGVTGWALVIRQFDEPFRADPAWAQAVADIIAQVSYEHLLMGNRFLALLYTRDRTVKLGRLGGHEHWWREPLGRNS</sequence>
<evidence type="ECO:0000313" key="2">
    <source>
        <dbReference type="Proteomes" id="UP000185124"/>
    </source>
</evidence>
<keyword evidence="2" id="KW-1185">Reference proteome</keyword>